<evidence type="ECO:0000313" key="2">
    <source>
        <dbReference type="EMBL" id="MCI12785.1"/>
    </source>
</evidence>
<evidence type="ECO:0000313" key="3">
    <source>
        <dbReference type="Proteomes" id="UP000265520"/>
    </source>
</evidence>
<organism evidence="2 3">
    <name type="scientific">Trifolium medium</name>
    <dbReference type="NCBI Taxonomy" id="97028"/>
    <lineage>
        <taxon>Eukaryota</taxon>
        <taxon>Viridiplantae</taxon>
        <taxon>Streptophyta</taxon>
        <taxon>Embryophyta</taxon>
        <taxon>Tracheophyta</taxon>
        <taxon>Spermatophyta</taxon>
        <taxon>Magnoliopsida</taxon>
        <taxon>eudicotyledons</taxon>
        <taxon>Gunneridae</taxon>
        <taxon>Pentapetalae</taxon>
        <taxon>rosids</taxon>
        <taxon>fabids</taxon>
        <taxon>Fabales</taxon>
        <taxon>Fabaceae</taxon>
        <taxon>Papilionoideae</taxon>
        <taxon>50 kb inversion clade</taxon>
        <taxon>NPAAA clade</taxon>
        <taxon>Hologalegina</taxon>
        <taxon>IRL clade</taxon>
        <taxon>Trifolieae</taxon>
        <taxon>Trifolium</taxon>
    </lineage>
</organism>
<feature type="compositionally biased region" description="Polar residues" evidence="1">
    <location>
        <begin position="1"/>
        <end position="12"/>
    </location>
</feature>
<feature type="region of interest" description="Disordered" evidence="1">
    <location>
        <begin position="1"/>
        <end position="106"/>
    </location>
</feature>
<feature type="compositionally biased region" description="Basic and acidic residues" evidence="1">
    <location>
        <begin position="13"/>
        <end position="27"/>
    </location>
</feature>
<dbReference type="EMBL" id="LXQA010085547">
    <property type="protein sequence ID" value="MCI12785.1"/>
    <property type="molecule type" value="Genomic_DNA"/>
</dbReference>
<feature type="compositionally biased region" description="Polar residues" evidence="1">
    <location>
        <begin position="48"/>
        <end position="60"/>
    </location>
</feature>
<sequence length="163" mass="17763">SQVAVQLLTSKTGFREFEQQRELREKGLQTTSDQGSHDESADSKDSSPDQNVNNHINKVNSRVKLKRESKYLPRTSSLEGESRLNEDYADSAGGLDGSSTTSESVYTEKHDICSVDYSAANNLAAASEDCSSSSLMGNLEAVESSILDLKLKVNSLQSHSDEI</sequence>
<proteinExistence type="predicted"/>
<dbReference type="Proteomes" id="UP000265520">
    <property type="component" value="Unassembled WGS sequence"/>
</dbReference>
<name>A0A392PPF1_9FABA</name>
<dbReference type="AlphaFoldDB" id="A0A392PPF1"/>
<keyword evidence="3" id="KW-1185">Reference proteome</keyword>
<feature type="compositionally biased region" description="Basic and acidic residues" evidence="1">
    <location>
        <begin position="35"/>
        <end position="47"/>
    </location>
</feature>
<dbReference type="PANTHER" id="PTHR34452:SF1">
    <property type="entry name" value="SPORULATION-SPECIFIC PROTEIN"/>
    <property type="match status" value="1"/>
</dbReference>
<comment type="caution">
    <text evidence="2">The sequence shown here is derived from an EMBL/GenBank/DDBJ whole genome shotgun (WGS) entry which is preliminary data.</text>
</comment>
<evidence type="ECO:0000256" key="1">
    <source>
        <dbReference type="SAM" id="MobiDB-lite"/>
    </source>
</evidence>
<feature type="non-terminal residue" evidence="2">
    <location>
        <position position="163"/>
    </location>
</feature>
<accession>A0A392PPF1</accession>
<reference evidence="2 3" key="1">
    <citation type="journal article" date="2018" name="Front. Plant Sci.">
        <title>Red Clover (Trifolium pratense) and Zigzag Clover (T. medium) - A Picture of Genomic Similarities and Differences.</title>
        <authorList>
            <person name="Dluhosova J."/>
            <person name="Istvanek J."/>
            <person name="Nedelnik J."/>
            <person name="Repkova J."/>
        </authorList>
    </citation>
    <scope>NUCLEOTIDE SEQUENCE [LARGE SCALE GENOMIC DNA]</scope>
    <source>
        <strain evidence="3">cv. 10/8</strain>
        <tissue evidence="2">Leaf</tissue>
    </source>
</reference>
<feature type="non-terminal residue" evidence="2">
    <location>
        <position position="1"/>
    </location>
</feature>
<dbReference type="PANTHER" id="PTHR34452">
    <property type="entry name" value="MYOSIN HEAVY CHAIN-RELATED PROTEIN"/>
    <property type="match status" value="1"/>
</dbReference>
<protein>
    <submittedName>
        <fullName evidence="2">Uncharacterized protein</fullName>
    </submittedName>
</protein>